<feature type="coiled-coil region" evidence="1">
    <location>
        <begin position="83"/>
        <end position="127"/>
    </location>
</feature>
<keyword evidence="5" id="KW-1185">Reference proteome</keyword>
<gene>
    <name evidence="4" type="ORF">BJ508DRAFT_367636</name>
</gene>
<dbReference type="AlphaFoldDB" id="A0A3N4HB14"/>
<proteinExistence type="predicted"/>
<dbReference type="EMBL" id="ML119907">
    <property type="protein sequence ID" value="RPA71679.1"/>
    <property type="molecule type" value="Genomic_DNA"/>
</dbReference>
<feature type="compositionally biased region" description="Acidic residues" evidence="2">
    <location>
        <begin position="144"/>
        <end position="153"/>
    </location>
</feature>
<evidence type="ECO:0000313" key="5">
    <source>
        <dbReference type="Proteomes" id="UP000275078"/>
    </source>
</evidence>
<organism evidence="4 5">
    <name type="scientific">Ascobolus immersus RN42</name>
    <dbReference type="NCBI Taxonomy" id="1160509"/>
    <lineage>
        <taxon>Eukaryota</taxon>
        <taxon>Fungi</taxon>
        <taxon>Dikarya</taxon>
        <taxon>Ascomycota</taxon>
        <taxon>Pezizomycotina</taxon>
        <taxon>Pezizomycetes</taxon>
        <taxon>Pezizales</taxon>
        <taxon>Ascobolaceae</taxon>
        <taxon>Ascobolus</taxon>
    </lineage>
</organism>
<evidence type="ECO:0000256" key="3">
    <source>
        <dbReference type="SAM" id="Phobius"/>
    </source>
</evidence>
<protein>
    <submittedName>
        <fullName evidence="4">Uncharacterized protein</fullName>
    </submittedName>
</protein>
<dbReference type="Proteomes" id="UP000275078">
    <property type="component" value="Unassembled WGS sequence"/>
</dbReference>
<reference evidence="4 5" key="1">
    <citation type="journal article" date="2018" name="Nat. Ecol. Evol.">
        <title>Pezizomycetes genomes reveal the molecular basis of ectomycorrhizal truffle lifestyle.</title>
        <authorList>
            <person name="Murat C."/>
            <person name="Payen T."/>
            <person name="Noel B."/>
            <person name="Kuo A."/>
            <person name="Morin E."/>
            <person name="Chen J."/>
            <person name="Kohler A."/>
            <person name="Krizsan K."/>
            <person name="Balestrini R."/>
            <person name="Da Silva C."/>
            <person name="Montanini B."/>
            <person name="Hainaut M."/>
            <person name="Levati E."/>
            <person name="Barry K.W."/>
            <person name="Belfiori B."/>
            <person name="Cichocki N."/>
            <person name="Clum A."/>
            <person name="Dockter R.B."/>
            <person name="Fauchery L."/>
            <person name="Guy J."/>
            <person name="Iotti M."/>
            <person name="Le Tacon F."/>
            <person name="Lindquist E.A."/>
            <person name="Lipzen A."/>
            <person name="Malagnac F."/>
            <person name="Mello A."/>
            <person name="Molinier V."/>
            <person name="Miyauchi S."/>
            <person name="Poulain J."/>
            <person name="Riccioni C."/>
            <person name="Rubini A."/>
            <person name="Sitrit Y."/>
            <person name="Splivallo R."/>
            <person name="Traeger S."/>
            <person name="Wang M."/>
            <person name="Zifcakova L."/>
            <person name="Wipf D."/>
            <person name="Zambonelli A."/>
            <person name="Paolocci F."/>
            <person name="Nowrousian M."/>
            <person name="Ottonello S."/>
            <person name="Baldrian P."/>
            <person name="Spatafora J.W."/>
            <person name="Henrissat B."/>
            <person name="Nagy L.G."/>
            <person name="Aury J.M."/>
            <person name="Wincker P."/>
            <person name="Grigoriev I.V."/>
            <person name="Bonfante P."/>
            <person name="Martin F.M."/>
        </authorList>
    </citation>
    <scope>NUCLEOTIDE SEQUENCE [LARGE SCALE GENOMIC DNA]</scope>
    <source>
        <strain evidence="4 5">RN42</strain>
    </source>
</reference>
<keyword evidence="1" id="KW-0175">Coiled coil</keyword>
<name>A0A3N4HB14_ASCIM</name>
<evidence type="ECO:0000256" key="1">
    <source>
        <dbReference type="SAM" id="Coils"/>
    </source>
</evidence>
<keyword evidence="3" id="KW-0812">Transmembrane</keyword>
<evidence type="ECO:0000313" key="4">
    <source>
        <dbReference type="EMBL" id="RPA71679.1"/>
    </source>
</evidence>
<accession>A0A3N4HB14</accession>
<evidence type="ECO:0000256" key="2">
    <source>
        <dbReference type="SAM" id="MobiDB-lite"/>
    </source>
</evidence>
<keyword evidence="3" id="KW-0472">Membrane</keyword>
<keyword evidence="3" id="KW-1133">Transmembrane helix</keyword>
<feature type="region of interest" description="Disordered" evidence="2">
    <location>
        <begin position="144"/>
        <end position="164"/>
    </location>
</feature>
<feature type="transmembrane region" description="Helical" evidence="3">
    <location>
        <begin position="21"/>
        <end position="40"/>
    </location>
</feature>
<feature type="transmembrane region" description="Helical" evidence="3">
    <location>
        <begin position="46"/>
        <end position="64"/>
    </location>
</feature>
<sequence length="375" mass="43320">MAVSPAAASAFSLSQHDAKSMLLNAVIGSLLSAGGVYNWLTQHPIVIAPSLGLLTSMTLGLSAFTAPFKAFRSVVDQTRDIIQANLERREKAKLEKQEKLRAEQEAALLAEKEKLELQEQMEAERARKRLEEIWLGWVAEGDLDLEPEDEGEPESTPPKEKKSRYELDRLDATEKGRTMSNYKGYMGYRDNHYDYYYPNMRVLTREGPLFMRKLLLYVFCEMAKVMEEDDGRARTVLIDWVAWRLTLEDKELADEAGLSWTEADNDDENVDGYSAWRLVEDKGRLEVWKKNKEKYPTHWYLLKGCELFGCTYGAWLLAFEIVSRTRISKACWECADWDHFEEVFAAFKVLYPREVKQVENIYTALKQIRAHLESN</sequence>